<protein>
    <submittedName>
        <fullName evidence="1">LIN1 transcriptase</fullName>
    </submittedName>
</protein>
<gene>
    <name evidence="1" type="primary">Lin1_46</name>
    <name evidence="1" type="ORF">FOF47_R06462</name>
</gene>
<dbReference type="PANTHER" id="PTHR19446">
    <property type="entry name" value="REVERSE TRANSCRIPTASES"/>
    <property type="match status" value="1"/>
</dbReference>
<feature type="non-terminal residue" evidence="1">
    <location>
        <position position="1"/>
    </location>
</feature>
<name>A0A6G1AFI9_CROCR</name>
<dbReference type="EMBL" id="VOAJ01005519">
    <property type="protein sequence ID" value="KAF0874202.1"/>
    <property type="molecule type" value="Genomic_DNA"/>
</dbReference>
<dbReference type="Proteomes" id="UP000475037">
    <property type="component" value="Unassembled WGS sequence"/>
</dbReference>
<organism evidence="1 2">
    <name type="scientific">Crocuta crocuta</name>
    <name type="common">Spotted hyena</name>
    <dbReference type="NCBI Taxonomy" id="9678"/>
    <lineage>
        <taxon>Eukaryota</taxon>
        <taxon>Metazoa</taxon>
        <taxon>Chordata</taxon>
        <taxon>Craniata</taxon>
        <taxon>Vertebrata</taxon>
        <taxon>Euteleostomi</taxon>
        <taxon>Mammalia</taxon>
        <taxon>Eutheria</taxon>
        <taxon>Laurasiatheria</taxon>
        <taxon>Carnivora</taxon>
        <taxon>Feliformia</taxon>
        <taxon>Hyaenidae</taxon>
        <taxon>Crocuta</taxon>
    </lineage>
</organism>
<accession>A0A6G1AFI9</accession>
<dbReference type="AlphaFoldDB" id="A0A6G1AFI9"/>
<comment type="caution">
    <text evidence="1">The sequence shown here is derived from an EMBL/GenBank/DDBJ whole genome shotgun (WGS) entry which is preliminary data.</text>
</comment>
<evidence type="ECO:0000313" key="2">
    <source>
        <dbReference type="Proteomes" id="UP000475037"/>
    </source>
</evidence>
<evidence type="ECO:0000313" key="1">
    <source>
        <dbReference type="EMBL" id="KAF0874202.1"/>
    </source>
</evidence>
<keyword evidence="2" id="KW-1185">Reference proteome</keyword>
<sequence>IENPEMDPQTYGQLIFHKTGKKIQWNKDSLFSKWCWINWTVTCRKMNLDHFLTPDTKINSKWMKDLNVRQEAIKILEEKAGKNLCDLGHSNFYSTHLQRKGKPKK</sequence>
<proteinExistence type="predicted"/>
<reference evidence="1 2" key="1">
    <citation type="submission" date="2019-11" db="EMBL/GenBank/DDBJ databases">
        <authorList>
            <person name="Yang C."/>
            <person name="Li F."/>
        </authorList>
    </citation>
    <scope>NUCLEOTIDE SEQUENCE [LARGE SCALE GENOMIC DNA]</scope>
    <source>
        <strain evidence="1">KB4526</strain>
        <tissue evidence="1">Muscle</tissue>
    </source>
</reference>
<feature type="non-terminal residue" evidence="1">
    <location>
        <position position="105"/>
    </location>
</feature>